<dbReference type="AlphaFoldDB" id="A0A285F6B5"/>
<sequence length="114" mass="12640">MRGLNKVREYKKIKLELMDSTNKEGYLAIKVYNCLLRADDVQFLGVDSDGKIVGDTPVTATHLNERCDQGTEVLFNIQGLIESGQLDAKVVKAIIKVGDIELGQINIGLLEVDY</sequence>
<dbReference type="EMBL" id="OBDZ01000001">
    <property type="protein sequence ID" value="SNY05741.1"/>
    <property type="molecule type" value="Genomic_DNA"/>
</dbReference>
<organism evidence="1 2">
    <name type="scientific">Orenia metallireducens</name>
    <dbReference type="NCBI Taxonomy" id="1413210"/>
    <lineage>
        <taxon>Bacteria</taxon>
        <taxon>Bacillati</taxon>
        <taxon>Bacillota</taxon>
        <taxon>Clostridia</taxon>
        <taxon>Halanaerobiales</taxon>
        <taxon>Halobacteroidaceae</taxon>
        <taxon>Orenia</taxon>
    </lineage>
</organism>
<dbReference type="Proteomes" id="UP000219573">
    <property type="component" value="Unassembled WGS sequence"/>
</dbReference>
<evidence type="ECO:0000313" key="1">
    <source>
        <dbReference type="EMBL" id="SNY05741.1"/>
    </source>
</evidence>
<evidence type="ECO:0000313" key="2">
    <source>
        <dbReference type="Proteomes" id="UP000219573"/>
    </source>
</evidence>
<gene>
    <name evidence="1" type="ORF">SAMN06265827_101131</name>
</gene>
<name>A0A285F6B5_9FIRM</name>
<accession>A0A285F6B5</accession>
<proteinExistence type="predicted"/>
<protein>
    <submittedName>
        <fullName evidence="1">Uncharacterized protein</fullName>
    </submittedName>
</protein>
<keyword evidence="2" id="KW-1185">Reference proteome</keyword>
<reference evidence="2" key="1">
    <citation type="submission" date="2017-09" db="EMBL/GenBank/DDBJ databases">
        <authorList>
            <person name="Varghese N."/>
            <person name="Submissions S."/>
        </authorList>
    </citation>
    <scope>NUCLEOTIDE SEQUENCE [LARGE SCALE GENOMIC DNA]</scope>
    <source>
        <strain evidence="2">MSL47</strain>
    </source>
</reference>
<dbReference type="RefSeq" id="WP_097016176.1">
    <property type="nucleotide sequence ID" value="NZ_OBDZ01000001.1"/>
</dbReference>